<gene>
    <name evidence="1" type="ORF">H171_0876</name>
</gene>
<protein>
    <submittedName>
        <fullName evidence="1">Uncharacterized protein</fullName>
    </submittedName>
</protein>
<evidence type="ECO:0000313" key="2">
    <source>
        <dbReference type="Proteomes" id="UP000231092"/>
    </source>
</evidence>
<sequence>MHVIYANTLSELREKEGAIQRKGNNGVHETSTYIKHLEV</sequence>
<comment type="caution">
    <text evidence="1">The sequence shown here is derived from an EMBL/GenBank/DDBJ whole genome shotgun (WGS) entry which is preliminary data.</text>
</comment>
<dbReference type="EMBL" id="PGET01000001">
    <property type="protein sequence ID" value="PJJ27411.1"/>
    <property type="molecule type" value="Genomic_DNA"/>
</dbReference>
<organism evidence="1 2">
    <name type="scientific">[Clostridium] celerecrescens 18A</name>
    <dbReference type="NCBI Taxonomy" id="1286362"/>
    <lineage>
        <taxon>Bacteria</taxon>
        <taxon>Bacillati</taxon>
        <taxon>Bacillota</taxon>
        <taxon>Clostridia</taxon>
        <taxon>Lachnospirales</taxon>
        <taxon>Lachnospiraceae</taxon>
        <taxon>Lacrimispora</taxon>
    </lineage>
</organism>
<name>A0A2M8Z1U1_9FIRM</name>
<accession>A0A2M8Z1U1</accession>
<dbReference type="Proteomes" id="UP000231092">
    <property type="component" value="Unassembled WGS sequence"/>
</dbReference>
<reference evidence="1 2" key="1">
    <citation type="submission" date="2017-11" db="EMBL/GenBank/DDBJ databases">
        <title>Understudied soil microbes with underappreciated capabilities: Untangling the Clostridium saccharolyticum group.</title>
        <authorList>
            <person name="Leschine S."/>
        </authorList>
    </citation>
    <scope>NUCLEOTIDE SEQUENCE [LARGE SCALE GENOMIC DNA]</scope>
    <source>
        <strain evidence="1 2">18A</strain>
    </source>
</reference>
<evidence type="ECO:0000313" key="1">
    <source>
        <dbReference type="EMBL" id="PJJ27411.1"/>
    </source>
</evidence>
<dbReference type="AlphaFoldDB" id="A0A2M8Z1U1"/>
<proteinExistence type="predicted"/>